<comment type="caution">
    <text evidence="3">The sequence shown here is derived from an EMBL/GenBank/DDBJ whole genome shotgun (WGS) entry which is preliminary data.</text>
</comment>
<feature type="domain" description="GXWXG" evidence="1">
    <location>
        <begin position="25"/>
        <end position="83"/>
    </location>
</feature>
<dbReference type="Proteomes" id="UP001149163">
    <property type="component" value="Unassembled WGS sequence"/>
</dbReference>
<proteinExistence type="predicted"/>
<name>A0A9W9HPU6_9EURO</name>
<dbReference type="GeneID" id="81430467"/>
<gene>
    <name evidence="3" type="ORF">N7482_009167</name>
</gene>
<dbReference type="InterPro" id="IPR025951">
    <property type="entry name" value="GXWXG_dom"/>
</dbReference>
<dbReference type="InterPro" id="IPR025568">
    <property type="entry name" value="DUF4334"/>
</dbReference>
<dbReference type="OrthoDB" id="2213372at2759"/>
<dbReference type="RefSeq" id="XP_056538997.1">
    <property type="nucleotide sequence ID" value="XM_056691291.1"/>
</dbReference>
<dbReference type="Pfam" id="PF14232">
    <property type="entry name" value="DUF4334"/>
    <property type="match status" value="1"/>
</dbReference>
<dbReference type="Pfam" id="PF14231">
    <property type="entry name" value="GXWXG"/>
    <property type="match status" value="1"/>
</dbReference>
<protein>
    <recommendedName>
        <fullName evidence="5">DUF4334 domain-containing protein</fullName>
    </recommendedName>
</protein>
<reference evidence="3" key="1">
    <citation type="submission" date="2022-11" db="EMBL/GenBank/DDBJ databases">
        <authorList>
            <person name="Petersen C."/>
        </authorList>
    </citation>
    <scope>NUCLEOTIDE SEQUENCE</scope>
    <source>
        <strain evidence="3">IBT 26290</strain>
    </source>
</reference>
<sequence>MSLTPEQEYQELVQRTDLSCDEVLAVFDKLKPVEPEQFIGTWIGANVNTNHPTEEKLTKMRWAGKTFRSAEDVDPIMVYKEDGSRAWNEDWGHARLRQIEFRGVVSTAMVYDDFPIIDYFRYVNDNLLAGAMDSKTTQAGPYYFYLYK</sequence>
<evidence type="ECO:0000259" key="2">
    <source>
        <dbReference type="Pfam" id="PF14232"/>
    </source>
</evidence>
<evidence type="ECO:0000259" key="1">
    <source>
        <dbReference type="Pfam" id="PF14231"/>
    </source>
</evidence>
<evidence type="ECO:0008006" key="5">
    <source>
        <dbReference type="Google" id="ProtNLM"/>
    </source>
</evidence>
<accession>A0A9W9HPU6</accession>
<evidence type="ECO:0000313" key="4">
    <source>
        <dbReference type="Proteomes" id="UP001149163"/>
    </source>
</evidence>
<reference evidence="3" key="2">
    <citation type="journal article" date="2023" name="IMA Fungus">
        <title>Comparative genomic study of the Penicillium genus elucidates a diverse pangenome and 15 lateral gene transfer events.</title>
        <authorList>
            <person name="Petersen C."/>
            <person name="Sorensen T."/>
            <person name="Nielsen M.R."/>
            <person name="Sondergaard T.E."/>
            <person name="Sorensen J.L."/>
            <person name="Fitzpatrick D.A."/>
            <person name="Frisvad J.C."/>
            <person name="Nielsen K.L."/>
        </authorList>
    </citation>
    <scope>NUCLEOTIDE SEQUENCE</scope>
    <source>
        <strain evidence="3">IBT 26290</strain>
    </source>
</reference>
<organism evidence="3 4">
    <name type="scientific">Penicillium canariense</name>
    <dbReference type="NCBI Taxonomy" id="189055"/>
    <lineage>
        <taxon>Eukaryota</taxon>
        <taxon>Fungi</taxon>
        <taxon>Dikarya</taxon>
        <taxon>Ascomycota</taxon>
        <taxon>Pezizomycotina</taxon>
        <taxon>Eurotiomycetes</taxon>
        <taxon>Eurotiomycetidae</taxon>
        <taxon>Eurotiales</taxon>
        <taxon>Aspergillaceae</taxon>
        <taxon>Penicillium</taxon>
    </lineage>
</organism>
<dbReference type="EMBL" id="JAPQKN010000007">
    <property type="protein sequence ID" value="KAJ5152689.1"/>
    <property type="molecule type" value="Genomic_DNA"/>
</dbReference>
<dbReference type="Gene3D" id="2.40.128.580">
    <property type="entry name" value="GXWXG domain"/>
    <property type="match status" value="1"/>
</dbReference>
<feature type="domain" description="DUF4334" evidence="2">
    <location>
        <begin position="92"/>
        <end position="147"/>
    </location>
</feature>
<evidence type="ECO:0000313" key="3">
    <source>
        <dbReference type="EMBL" id="KAJ5152689.1"/>
    </source>
</evidence>
<keyword evidence="4" id="KW-1185">Reference proteome</keyword>
<dbReference type="AlphaFoldDB" id="A0A9W9HPU6"/>